<feature type="transmembrane region" description="Helical" evidence="1">
    <location>
        <begin position="12"/>
        <end position="31"/>
    </location>
</feature>
<accession>A0AAV5S898</accession>
<evidence type="ECO:0000313" key="2">
    <source>
        <dbReference type="EMBL" id="GMS78068.1"/>
    </source>
</evidence>
<evidence type="ECO:0000256" key="1">
    <source>
        <dbReference type="SAM" id="Phobius"/>
    </source>
</evidence>
<feature type="non-terminal residue" evidence="2">
    <location>
        <position position="1"/>
    </location>
</feature>
<protein>
    <recommendedName>
        <fullName evidence="4">G protein-coupled receptor</fullName>
    </recommendedName>
</protein>
<dbReference type="EMBL" id="BTSX01000001">
    <property type="protein sequence ID" value="GMS78068.1"/>
    <property type="molecule type" value="Genomic_DNA"/>
</dbReference>
<reference evidence="2" key="1">
    <citation type="submission" date="2023-10" db="EMBL/GenBank/DDBJ databases">
        <title>Genome assembly of Pristionchus species.</title>
        <authorList>
            <person name="Yoshida K."/>
            <person name="Sommer R.J."/>
        </authorList>
    </citation>
    <scope>NUCLEOTIDE SEQUENCE</scope>
    <source>
        <strain evidence="2">RS0144</strain>
    </source>
</reference>
<sequence>YRNHDLHIRRRSYLLLLLCLHLGRIHLLLLGSHAHLLGLLPHRIHLLPYRPESLCLLLLYHHHSGLLSSHHDHHHILLRRPFHGHESHDRRLFLLPHRILLCRLESCDYLLLFHHNCLVYHHNHLLLPHHRIRRFLGHRGTRLIYRLLLYRLFDYRSLLCPFHRERLDDLLLLRRILADRRSRLLVLRHDLSRILFLSRPWDHHTDPSSETESGRSPVLLLCLRPSSHRPCLGRDICSARTWRGWLLLAMRSLK</sequence>
<feature type="non-terminal residue" evidence="2">
    <location>
        <position position="254"/>
    </location>
</feature>
<keyword evidence="1" id="KW-0472">Membrane</keyword>
<proteinExistence type="predicted"/>
<keyword evidence="1" id="KW-0812">Transmembrane</keyword>
<keyword evidence="3" id="KW-1185">Reference proteome</keyword>
<evidence type="ECO:0000313" key="3">
    <source>
        <dbReference type="Proteomes" id="UP001432027"/>
    </source>
</evidence>
<dbReference type="AlphaFoldDB" id="A0AAV5S898"/>
<keyword evidence="1" id="KW-1133">Transmembrane helix</keyword>
<comment type="caution">
    <text evidence="2">The sequence shown here is derived from an EMBL/GenBank/DDBJ whole genome shotgun (WGS) entry which is preliminary data.</text>
</comment>
<dbReference type="Proteomes" id="UP001432027">
    <property type="component" value="Unassembled WGS sequence"/>
</dbReference>
<organism evidence="2 3">
    <name type="scientific">Pristionchus entomophagus</name>
    <dbReference type="NCBI Taxonomy" id="358040"/>
    <lineage>
        <taxon>Eukaryota</taxon>
        <taxon>Metazoa</taxon>
        <taxon>Ecdysozoa</taxon>
        <taxon>Nematoda</taxon>
        <taxon>Chromadorea</taxon>
        <taxon>Rhabditida</taxon>
        <taxon>Rhabditina</taxon>
        <taxon>Diplogasteromorpha</taxon>
        <taxon>Diplogasteroidea</taxon>
        <taxon>Neodiplogasteridae</taxon>
        <taxon>Pristionchus</taxon>
    </lineage>
</organism>
<gene>
    <name evidence="2" type="ORF">PENTCL1PPCAC_243</name>
</gene>
<name>A0AAV5S898_9BILA</name>
<evidence type="ECO:0008006" key="4">
    <source>
        <dbReference type="Google" id="ProtNLM"/>
    </source>
</evidence>